<dbReference type="eggNOG" id="ENOG502SBJX">
    <property type="taxonomic scope" value="Eukaryota"/>
</dbReference>
<dbReference type="AlphaFoldDB" id="D0N191"/>
<evidence type="ECO:0000313" key="6">
    <source>
        <dbReference type="Proteomes" id="UP000006643"/>
    </source>
</evidence>
<keyword evidence="3" id="KW-0964">Secreted</keyword>
<protein>
    <submittedName>
        <fullName evidence="5">Crinkler (CRN) family protein</fullName>
    </submittedName>
</protein>
<gene>
    <name evidence="5" type="ORF">PITG_04435</name>
</gene>
<dbReference type="OrthoDB" id="19885at2759"/>
<name>D0N191_PHYIT</name>
<evidence type="ECO:0000256" key="3">
    <source>
        <dbReference type="ARBA" id="ARBA00022525"/>
    </source>
</evidence>
<comment type="subcellular location">
    <subcellularLocation>
        <location evidence="1">Host cell</location>
    </subcellularLocation>
    <subcellularLocation>
        <location evidence="2">Secreted</location>
    </subcellularLocation>
</comment>
<evidence type="ECO:0000256" key="2">
    <source>
        <dbReference type="ARBA" id="ARBA00004613"/>
    </source>
</evidence>
<feature type="domain" description="Crinkler effector protein N-terminal" evidence="4">
    <location>
        <begin position="2"/>
        <end position="111"/>
    </location>
</feature>
<dbReference type="GO" id="GO:0005576">
    <property type="term" value="C:extracellular region"/>
    <property type="evidence" value="ECO:0007669"/>
    <property type="project" value="UniProtKB-SubCell"/>
</dbReference>
<proteinExistence type="predicted"/>
<accession>D0N191</accession>
<dbReference type="InterPro" id="IPR045379">
    <property type="entry name" value="Crinkler_N"/>
</dbReference>
<organism evidence="5 6">
    <name type="scientific">Phytophthora infestans (strain T30-4)</name>
    <name type="common">Potato late blight agent</name>
    <dbReference type="NCBI Taxonomy" id="403677"/>
    <lineage>
        <taxon>Eukaryota</taxon>
        <taxon>Sar</taxon>
        <taxon>Stramenopiles</taxon>
        <taxon>Oomycota</taxon>
        <taxon>Peronosporomycetes</taxon>
        <taxon>Peronosporales</taxon>
        <taxon>Peronosporaceae</taxon>
        <taxon>Phytophthora</taxon>
    </lineage>
</organism>
<dbReference type="InParanoid" id="D0N191"/>
<evidence type="ECO:0000313" key="5">
    <source>
        <dbReference type="EMBL" id="EEY67404.1"/>
    </source>
</evidence>
<keyword evidence="6" id="KW-1185">Reference proteome</keyword>
<dbReference type="VEuPathDB" id="FungiDB:PITG_04435"/>
<dbReference type="Proteomes" id="UP000006643">
    <property type="component" value="Unassembled WGS sequence"/>
</dbReference>
<dbReference type="RefSeq" id="XP_002906052.1">
    <property type="nucleotide sequence ID" value="XM_002906006.1"/>
</dbReference>
<dbReference type="GO" id="GO:0043657">
    <property type="term" value="C:host cell"/>
    <property type="evidence" value="ECO:0007669"/>
    <property type="project" value="UniProtKB-SubCell"/>
</dbReference>
<dbReference type="HOGENOM" id="CLU_018977_0_0_1"/>
<dbReference type="EMBL" id="DS028122">
    <property type="protein sequence ID" value="EEY67404.1"/>
    <property type="molecule type" value="Genomic_DNA"/>
</dbReference>
<dbReference type="Pfam" id="PF20147">
    <property type="entry name" value="Crinkler"/>
    <property type="match status" value="1"/>
</dbReference>
<dbReference type="KEGG" id="pif:PITG_04435"/>
<evidence type="ECO:0000259" key="4">
    <source>
        <dbReference type="Pfam" id="PF20147"/>
    </source>
</evidence>
<reference evidence="6" key="1">
    <citation type="journal article" date="2009" name="Nature">
        <title>Genome sequence and analysis of the Irish potato famine pathogen Phytophthora infestans.</title>
        <authorList>
            <consortium name="The Broad Institute Genome Sequencing Platform"/>
            <person name="Haas B.J."/>
            <person name="Kamoun S."/>
            <person name="Zody M.C."/>
            <person name="Jiang R.H."/>
            <person name="Handsaker R.E."/>
            <person name="Cano L.M."/>
            <person name="Grabherr M."/>
            <person name="Kodira C.D."/>
            <person name="Raffaele S."/>
            <person name="Torto-Alalibo T."/>
            <person name="Bozkurt T.O."/>
            <person name="Ah-Fong A.M."/>
            <person name="Alvarado L."/>
            <person name="Anderson V.L."/>
            <person name="Armstrong M.R."/>
            <person name="Avrova A."/>
            <person name="Baxter L."/>
            <person name="Beynon J."/>
            <person name="Boevink P.C."/>
            <person name="Bollmann S.R."/>
            <person name="Bos J.I."/>
            <person name="Bulone V."/>
            <person name="Cai G."/>
            <person name="Cakir C."/>
            <person name="Carrington J.C."/>
            <person name="Chawner M."/>
            <person name="Conti L."/>
            <person name="Costanzo S."/>
            <person name="Ewan R."/>
            <person name="Fahlgren N."/>
            <person name="Fischbach M.A."/>
            <person name="Fugelstad J."/>
            <person name="Gilroy E.M."/>
            <person name="Gnerre S."/>
            <person name="Green P.J."/>
            <person name="Grenville-Briggs L.J."/>
            <person name="Griffith J."/>
            <person name="Grunwald N.J."/>
            <person name="Horn K."/>
            <person name="Horner N.R."/>
            <person name="Hu C.H."/>
            <person name="Huitema E."/>
            <person name="Jeong D.H."/>
            <person name="Jones A.M."/>
            <person name="Jones J.D."/>
            <person name="Jones R.W."/>
            <person name="Karlsson E.K."/>
            <person name="Kunjeti S.G."/>
            <person name="Lamour K."/>
            <person name="Liu Z."/>
            <person name="Ma L."/>
            <person name="Maclean D."/>
            <person name="Chibucos M.C."/>
            <person name="McDonald H."/>
            <person name="McWalters J."/>
            <person name="Meijer H.J."/>
            <person name="Morgan W."/>
            <person name="Morris P.F."/>
            <person name="Munro C.A."/>
            <person name="O'Neill K."/>
            <person name="Ospina-Giraldo M."/>
            <person name="Pinzon A."/>
            <person name="Pritchard L."/>
            <person name="Ramsahoye B."/>
            <person name="Ren Q."/>
            <person name="Restrepo S."/>
            <person name="Roy S."/>
            <person name="Sadanandom A."/>
            <person name="Savidor A."/>
            <person name="Schornack S."/>
            <person name="Schwartz D.C."/>
            <person name="Schumann U.D."/>
            <person name="Schwessinger B."/>
            <person name="Seyer L."/>
            <person name="Sharpe T."/>
            <person name="Silvar C."/>
            <person name="Song J."/>
            <person name="Studholme D.J."/>
            <person name="Sykes S."/>
            <person name="Thines M."/>
            <person name="van de Vondervoort P.J."/>
            <person name="Phuntumart V."/>
            <person name="Wawra S."/>
            <person name="Weide R."/>
            <person name="Win J."/>
            <person name="Young C."/>
            <person name="Zhou S."/>
            <person name="Fry W."/>
            <person name="Meyers B.C."/>
            <person name="van West P."/>
            <person name="Ristaino J."/>
            <person name="Govers F."/>
            <person name="Birch P.R."/>
            <person name="Whisson S.C."/>
            <person name="Judelson H.S."/>
            <person name="Nusbaum C."/>
        </authorList>
    </citation>
    <scope>NUCLEOTIDE SEQUENCE [LARGE SCALE GENOMIC DNA]</scope>
    <source>
        <strain evidence="6">T30-4</strain>
    </source>
</reference>
<dbReference type="GeneID" id="9466293"/>
<evidence type="ECO:0000256" key="1">
    <source>
        <dbReference type="ARBA" id="ARBA00004340"/>
    </source>
</evidence>
<sequence>MVKLFCAVVGEQGSAFSVKIDASESVDDLRNMIRDHPQFGHPNSKMELFLAKKGGAWLTENEVKGVSDTSGLKHLDAARAKLRRVGLSEEKMVEVDEDDEAAGNGLVNVLVVVPSDDVVVPVSVPVAVPTGPEVDLRSCDHLLAFLESEMKNKAAIVSRPHILAQESLEFRLVGREQAIETASKCFKNIITHASRTASDRIKVAMPVCSGISGLGKTRMLEEGGTILERMKLNPNHVARVIVPYFNGFSPQSVERSMPIEASFSWRLLYRFFLDMNCDREFDEWFELRLPRNGAQLKLKRAVRVIERKLRDKLQEPATLYLYLGVDEYQKIEKIGAQRKDPNTSLLRELVEAIGALLCLKSSSLVLLPMFAGTDLGVIESSSIANSSYYVTERLPMYLLSMDQVFSIVESNSSYAGLLSHAQICRDLFVLGGVPRWVVEYLTAVKNTCVQGEPVNLDNINKCFVAVWTKYVAYFLRSLETPQLVRLAAFAVSGQTVDPHDTFHGKLKWSRLRDSSLCLLIPRTSSKSGEHDVRVPYALLENIGSRGAKLATDAERNFASALNDIRNMVDSTLFDLQPWQSWEIFGACFYAVRINALLALGYSTVTLRDLLPGTLMSDETSGISVKLAPSRVIRCAGAFGASTPPLIPRKGNRLETIDWTSGGYIVVNDDGGACVDIFFALKDTTGRVVVFVDQRKRQFGKFEPSHAKAYLGKLSVCPDFLVASGARLVRGVMNCVSPSNLATYVVPDDCFVLSRAETEQFHGTLAYHPACSPVISINSACKTALKTVFQGDAKEVD</sequence>